<evidence type="ECO:0000313" key="3">
    <source>
        <dbReference type="Proteomes" id="UP000230069"/>
    </source>
</evidence>
<reference evidence="2 3" key="1">
    <citation type="submission" date="2017-09" db="EMBL/GenBank/DDBJ databases">
        <title>WGS assembly of Aquilegia coerulea Goldsmith.</title>
        <authorList>
            <person name="Hodges S."/>
            <person name="Kramer E."/>
            <person name="Nordborg M."/>
            <person name="Tomkins J."/>
            <person name="Borevitz J."/>
            <person name="Derieg N."/>
            <person name="Yan J."/>
            <person name="Mihaltcheva S."/>
            <person name="Hayes R.D."/>
            <person name="Rokhsar D."/>
        </authorList>
    </citation>
    <scope>NUCLEOTIDE SEQUENCE [LARGE SCALE GENOMIC DNA]</scope>
    <source>
        <strain evidence="3">cv. Goldsmith</strain>
    </source>
</reference>
<gene>
    <name evidence="2" type="ORF">AQUCO_09600038v1</name>
</gene>
<evidence type="ECO:0000256" key="1">
    <source>
        <dbReference type="SAM" id="Phobius"/>
    </source>
</evidence>
<accession>A0A2G5C4N7</accession>
<keyword evidence="1" id="KW-0812">Transmembrane</keyword>
<dbReference type="Proteomes" id="UP000230069">
    <property type="component" value="Unassembled WGS sequence"/>
</dbReference>
<keyword evidence="1" id="KW-0472">Membrane</keyword>
<protein>
    <submittedName>
        <fullName evidence="2">Uncharacterized protein</fullName>
    </submittedName>
</protein>
<dbReference type="AlphaFoldDB" id="A0A2G5C4N7"/>
<keyword evidence="1" id="KW-1133">Transmembrane helix</keyword>
<feature type="transmembrane region" description="Helical" evidence="1">
    <location>
        <begin position="60"/>
        <end position="77"/>
    </location>
</feature>
<dbReference type="InParanoid" id="A0A2G5C4N7"/>
<dbReference type="EMBL" id="KZ305113">
    <property type="protein sequence ID" value="PIA26201.1"/>
    <property type="molecule type" value="Genomic_DNA"/>
</dbReference>
<evidence type="ECO:0000313" key="2">
    <source>
        <dbReference type="EMBL" id="PIA26201.1"/>
    </source>
</evidence>
<organism evidence="2 3">
    <name type="scientific">Aquilegia coerulea</name>
    <name type="common">Rocky mountain columbine</name>
    <dbReference type="NCBI Taxonomy" id="218851"/>
    <lineage>
        <taxon>Eukaryota</taxon>
        <taxon>Viridiplantae</taxon>
        <taxon>Streptophyta</taxon>
        <taxon>Embryophyta</taxon>
        <taxon>Tracheophyta</taxon>
        <taxon>Spermatophyta</taxon>
        <taxon>Magnoliopsida</taxon>
        <taxon>Ranunculales</taxon>
        <taxon>Ranunculaceae</taxon>
        <taxon>Thalictroideae</taxon>
        <taxon>Aquilegia</taxon>
    </lineage>
</organism>
<name>A0A2G5C4N7_AQUCA</name>
<keyword evidence="3" id="KW-1185">Reference proteome</keyword>
<proteinExistence type="predicted"/>
<feature type="transmembrane region" description="Helical" evidence="1">
    <location>
        <begin position="92"/>
        <end position="109"/>
    </location>
</feature>
<sequence length="110" mass="13313">MEEIFEHGIMDVKDGYQDQDQRTKLNLQIPSLSIPFSMDFYTNGAFRNRRVFRYDSYRNLRYKYIEFIGSVLLYIFLDNTYKWRLAIMKDYLGFGFSMRNFVGILLFGIR</sequence>